<evidence type="ECO:0000313" key="1">
    <source>
        <dbReference type="EMBL" id="KAH0458705.1"/>
    </source>
</evidence>
<organism evidence="1 2">
    <name type="scientific">Dendrobium chrysotoxum</name>
    <name type="common">Orchid</name>
    <dbReference type="NCBI Taxonomy" id="161865"/>
    <lineage>
        <taxon>Eukaryota</taxon>
        <taxon>Viridiplantae</taxon>
        <taxon>Streptophyta</taxon>
        <taxon>Embryophyta</taxon>
        <taxon>Tracheophyta</taxon>
        <taxon>Spermatophyta</taxon>
        <taxon>Magnoliopsida</taxon>
        <taxon>Liliopsida</taxon>
        <taxon>Asparagales</taxon>
        <taxon>Orchidaceae</taxon>
        <taxon>Epidendroideae</taxon>
        <taxon>Malaxideae</taxon>
        <taxon>Dendrobiinae</taxon>
        <taxon>Dendrobium</taxon>
    </lineage>
</organism>
<reference evidence="1 2" key="1">
    <citation type="journal article" date="2021" name="Hortic Res">
        <title>Chromosome-scale assembly of the Dendrobium chrysotoxum genome enhances the understanding of orchid evolution.</title>
        <authorList>
            <person name="Zhang Y."/>
            <person name="Zhang G.Q."/>
            <person name="Zhang D."/>
            <person name="Liu X.D."/>
            <person name="Xu X.Y."/>
            <person name="Sun W.H."/>
            <person name="Yu X."/>
            <person name="Zhu X."/>
            <person name="Wang Z.W."/>
            <person name="Zhao X."/>
            <person name="Zhong W.Y."/>
            <person name="Chen H."/>
            <person name="Yin W.L."/>
            <person name="Huang T."/>
            <person name="Niu S.C."/>
            <person name="Liu Z.J."/>
        </authorList>
    </citation>
    <scope>NUCLEOTIDE SEQUENCE [LARGE SCALE GENOMIC DNA]</scope>
    <source>
        <strain evidence="1">Lindl</strain>
    </source>
</reference>
<name>A0AAV7GTW2_DENCH</name>
<comment type="caution">
    <text evidence="1">The sequence shown here is derived from an EMBL/GenBank/DDBJ whole genome shotgun (WGS) entry which is preliminary data.</text>
</comment>
<dbReference type="EMBL" id="JAGFBR010000011">
    <property type="protein sequence ID" value="KAH0458705.1"/>
    <property type="molecule type" value="Genomic_DNA"/>
</dbReference>
<protein>
    <submittedName>
        <fullName evidence="1">Uncharacterized protein</fullName>
    </submittedName>
</protein>
<evidence type="ECO:0000313" key="2">
    <source>
        <dbReference type="Proteomes" id="UP000775213"/>
    </source>
</evidence>
<accession>A0AAV7GTW2</accession>
<dbReference type="AlphaFoldDB" id="A0AAV7GTW2"/>
<sequence length="170" mass="19244">MKIVEEQLAECKAKLATTISGKNIVALEAKNHNLIAEKEASLLKVKYGSGSSRVIKDFKKSLAFKTIIQDHIQEARDNIYNMEQCIDEGFIQDFLKGVHLVQCKTIVKVKGLTHSQASNDSLLDPDWCELEREAPKLRLLCLFAIKSMLRIVRLRFLTNEAKLLQAKVFA</sequence>
<gene>
    <name evidence="1" type="ORF">IEQ34_011519</name>
</gene>
<keyword evidence="2" id="KW-1185">Reference proteome</keyword>
<dbReference type="Proteomes" id="UP000775213">
    <property type="component" value="Unassembled WGS sequence"/>
</dbReference>
<proteinExistence type="predicted"/>